<evidence type="ECO:0000256" key="1">
    <source>
        <dbReference type="SAM" id="MobiDB-lite"/>
    </source>
</evidence>
<organism evidence="2">
    <name type="scientific">Eutreptiella gymnastica</name>
    <dbReference type="NCBI Taxonomy" id="73025"/>
    <lineage>
        <taxon>Eukaryota</taxon>
        <taxon>Discoba</taxon>
        <taxon>Euglenozoa</taxon>
        <taxon>Euglenida</taxon>
        <taxon>Spirocuta</taxon>
        <taxon>Euglenophyceae</taxon>
        <taxon>Eutreptiales</taxon>
        <taxon>Eutreptiaceae</taxon>
        <taxon>Eutreptiella</taxon>
    </lineage>
</organism>
<accession>A0A7S1HVR6</accession>
<name>A0A7S1HVR6_9EUGL</name>
<proteinExistence type="predicted"/>
<gene>
    <name evidence="2" type="ORF">EGYM00392_LOCUS3841</name>
</gene>
<reference evidence="2" key="1">
    <citation type="submission" date="2021-01" db="EMBL/GenBank/DDBJ databases">
        <authorList>
            <person name="Corre E."/>
            <person name="Pelletier E."/>
            <person name="Niang G."/>
            <person name="Scheremetjew M."/>
            <person name="Finn R."/>
            <person name="Kale V."/>
            <person name="Holt S."/>
            <person name="Cochrane G."/>
            <person name="Meng A."/>
            <person name="Brown T."/>
            <person name="Cohen L."/>
        </authorList>
    </citation>
    <scope>NUCLEOTIDE SEQUENCE</scope>
    <source>
        <strain evidence="2">NIES-381</strain>
    </source>
</reference>
<dbReference type="EMBL" id="HBGA01010177">
    <property type="protein sequence ID" value="CAD8992794.1"/>
    <property type="molecule type" value="Transcribed_RNA"/>
</dbReference>
<feature type="compositionally biased region" description="Low complexity" evidence="1">
    <location>
        <begin position="57"/>
        <end position="68"/>
    </location>
</feature>
<protein>
    <submittedName>
        <fullName evidence="2">Uncharacterized protein</fullName>
    </submittedName>
</protein>
<feature type="region of interest" description="Disordered" evidence="1">
    <location>
        <begin position="1"/>
        <end position="90"/>
    </location>
</feature>
<evidence type="ECO:0000313" key="2">
    <source>
        <dbReference type="EMBL" id="CAD8992794.1"/>
    </source>
</evidence>
<dbReference type="AlphaFoldDB" id="A0A7S1HVR6"/>
<sequence>MTAFKPYRVGIVPASVQYSTDGKGTDEQEPPADPADSQKQKARGSLSSILAKMTDISESSKSSKQGQSNNPRANPRASSKWRRTQNAESGKSILKSYKDIQAGTKPLFELQQKRVSKDGIDGTDFAVVKGMLQELDLSPYAEVLFKDCGIGSVHALDTAPDTLLAERAGLDDSQIARLRKLLKEQHFTRCLEEAGLAHMHDALVKAGLRSIEDLRNADALERLCKGGPLHFGELQQLLLVPVWYTDVTVQRRRSLSASDQVTLQLPRQSVELLVFWLETLGRDVADCRTLADALRQVYFRVNPKASPAAWDEVWKMESKSYETRRQLMQTLVGRLFPGMQNFLPEYLNRFEDTSLTRILAGVLQRHPKRFSSVLAFRQKRPVAAPKAGGKKKRPRQTWKSVPADLLMAWSYLYPDAQLKRVVEEERLEANRPAQSRKERAYYKHLSSLIRAALEDKTLDQTAQKQLRRAAHTLATTFKVKLDVLPEHIRSQMEDWQKEYMQNQRDLRKLQERQIHMARIMGSMPTELVYSCSDVKTVDDFWEQTFFSRMKVWWTLNRMYGIGFPDFHATVSRGKPLVATYKPPPAPDKLADRSI</sequence>